<dbReference type="SUPFAM" id="SSF50800">
    <property type="entry name" value="PK beta-barrel domain-like"/>
    <property type="match status" value="1"/>
</dbReference>
<dbReference type="Pfam" id="PF03473">
    <property type="entry name" value="MOSC"/>
    <property type="match status" value="1"/>
</dbReference>
<dbReference type="Proteomes" id="UP000279909">
    <property type="component" value="Unassembled WGS sequence"/>
</dbReference>
<dbReference type="EMBL" id="RHLQ01000047">
    <property type="protein sequence ID" value="RNC97501.1"/>
    <property type="molecule type" value="Genomic_DNA"/>
</dbReference>
<evidence type="ECO:0000313" key="2">
    <source>
        <dbReference type="EMBL" id="RNC97501.1"/>
    </source>
</evidence>
<name>A0A3M8H507_9BACI</name>
<sequence>MLGTVIAVSLSSKHTFSKDNQERIQLVKGLGVEGDAHFGSTVKHRSRVAQNPNQPNLRQVHLIQNELFEELKDDFTVEPGQMGENITTVGINLLELPTDTKLYIGEKAIVQVTGLRNPCGQIDDFKPGLLKAVVEKDANGNLIRKAGIMGIVLESGEVKPGDAIRVEYPSKPYKKLERV</sequence>
<evidence type="ECO:0000313" key="3">
    <source>
        <dbReference type="Proteomes" id="UP000279909"/>
    </source>
</evidence>
<keyword evidence="3" id="KW-1185">Reference proteome</keyword>
<reference evidence="2 3" key="1">
    <citation type="journal article" date="2014" name="Int. J. Syst. Evol. Microbiol.">
        <title>Lysinibacillus halotolerans sp. nov., isolated from saline-alkaline soil.</title>
        <authorList>
            <person name="Kong D."/>
            <person name="Wang Y."/>
            <person name="Zhao B."/>
            <person name="Li Y."/>
            <person name="Song J."/>
            <person name="Zhai Y."/>
            <person name="Zhang C."/>
            <person name="Wang H."/>
            <person name="Chen X."/>
            <person name="Zhao B."/>
            <person name="Ruan Z."/>
        </authorList>
    </citation>
    <scope>NUCLEOTIDE SEQUENCE [LARGE SCALE GENOMIC DNA]</scope>
    <source>
        <strain evidence="2 3">MCCC 1A12703</strain>
    </source>
</reference>
<dbReference type="Gene3D" id="2.40.33.20">
    <property type="entry name" value="PK beta-barrel domain-like"/>
    <property type="match status" value="1"/>
</dbReference>
<proteinExistence type="predicted"/>
<protein>
    <submittedName>
        <fullName evidence="2">MOSC domain-containing protein</fullName>
    </submittedName>
</protein>
<dbReference type="InterPro" id="IPR005302">
    <property type="entry name" value="MoCF_Sase_C"/>
</dbReference>
<dbReference type="InterPro" id="IPR052716">
    <property type="entry name" value="MOSC_domain"/>
</dbReference>
<comment type="caution">
    <text evidence="2">The sequence shown here is derived from an EMBL/GenBank/DDBJ whole genome shotgun (WGS) entry which is preliminary data.</text>
</comment>
<accession>A0A3M8H507</accession>
<dbReference type="PANTHER" id="PTHR36930:SF1">
    <property type="entry name" value="MOSC DOMAIN-CONTAINING PROTEIN"/>
    <property type="match status" value="1"/>
</dbReference>
<dbReference type="AlphaFoldDB" id="A0A3M8H507"/>
<dbReference type="PROSITE" id="PS51340">
    <property type="entry name" value="MOSC"/>
    <property type="match status" value="1"/>
</dbReference>
<dbReference type="InterPro" id="IPR011037">
    <property type="entry name" value="Pyrv_Knase-like_insert_dom_sf"/>
</dbReference>
<organism evidence="2 3">
    <name type="scientific">Lysinibacillus halotolerans</name>
    <dbReference type="NCBI Taxonomy" id="1368476"/>
    <lineage>
        <taxon>Bacteria</taxon>
        <taxon>Bacillati</taxon>
        <taxon>Bacillota</taxon>
        <taxon>Bacilli</taxon>
        <taxon>Bacillales</taxon>
        <taxon>Bacillaceae</taxon>
        <taxon>Lysinibacillus</taxon>
    </lineage>
</organism>
<dbReference type="GO" id="GO:0030151">
    <property type="term" value="F:molybdenum ion binding"/>
    <property type="evidence" value="ECO:0007669"/>
    <property type="project" value="InterPro"/>
</dbReference>
<gene>
    <name evidence="2" type="ORF">EC501_15055</name>
</gene>
<dbReference type="GO" id="GO:0030170">
    <property type="term" value="F:pyridoxal phosphate binding"/>
    <property type="evidence" value="ECO:0007669"/>
    <property type="project" value="InterPro"/>
</dbReference>
<dbReference type="OrthoDB" id="9789048at2"/>
<feature type="domain" description="MOSC" evidence="1">
    <location>
        <begin position="19"/>
        <end position="167"/>
    </location>
</feature>
<dbReference type="GO" id="GO:0003824">
    <property type="term" value="F:catalytic activity"/>
    <property type="evidence" value="ECO:0007669"/>
    <property type="project" value="InterPro"/>
</dbReference>
<evidence type="ECO:0000259" key="1">
    <source>
        <dbReference type="PROSITE" id="PS51340"/>
    </source>
</evidence>
<dbReference type="PANTHER" id="PTHR36930">
    <property type="entry name" value="METAL-SULFUR CLUSTER BIOSYNTHESIS PROTEINS YUAD-RELATED"/>
    <property type="match status" value="1"/>
</dbReference>